<evidence type="ECO:0000256" key="2">
    <source>
        <dbReference type="SAM" id="SignalP"/>
    </source>
</evidence>
<name>A0AAD7DCT3_MYCRO</name>
<keyword evidence="4" id="KW-1185">Reference proteome</keyword>
<comment type="caution">
    <text evidence="3">The sequence shown here is derived from an EMBL/GenBank/DDBJ whole genome shotgun (WGS) entry which is preliminary data.</text>
</comment>
<evidence type="ECO:0000313" key="3">
    <source>
        <dbReference type="EMBL" id="KAJ7688245.1"/>
    </source>
</evidence>
<reference evidence="3" key="1">
    <citation type="submission" date="2023-03" db="EMBL/GenBank/DDBJ databases">
        <title>Massive genome expansion in bonnet fungi (Mycena s.s.) driven by repeated elements and novel gene families across ecological guilds.</title>
        <authorList>
            <consortium name="Lawrence Berkeley National Laboratory"/>
            <person name="Harder C.B."/>
            <person name="Miyauchi S."/>
            <person name="Viragh M."/>
            <person name="Kuo A."/>
            <person name="Thoen E."/>
            <person name="Andreopoulos B."/>
            <person name="Lu D."/>
            <person name="Skrede I."/>
            <person name="Drula E."/>
            <person name="Henrissat B."/>
            <person name="Morin E."/>
            <person name="Kohler A."/>
            <person name="Barry K."/>
            <person name="LaButti K."/>
            <person name="Morin E."/>
            <person name="Salamov A."/>
            <person name="Lipzen A."/>
            <person name="Mereny Z."/>
            <person name="Hegedus B."/>
            <person name="Baldrian P."/>
            <person name="Stursova M."/>
            <person name="Weitz H."/>
            <person name="Taylor A."/>
            <person name="Grigoriev I.V."/>
            <person name="Nagy L.G."/>
            <person name="Martin F."/>
            <person name="Kauserud H."/>
        </authorList>
    </citation>
    <scope>NUCLEOTIDE SEQUENCE</scope>
    <source>
        <strain evidence="3">CBHHK067</strain>
    </source>
</reference>
<dbReference type="EMBL" id="JARKIE010000080">
    <property type="protein sequence ID" value="KAJ7688245.1"/>
    <property type="molecule type" value="Genomic_DNA"/>
</dbReference>
<dbReference type="AlphaFoldDB" id="A0AAD7DCT3"/>
<protein>
    <submittedName>
        <fullName evidence="3">Uncharacterized protein</fullName>
    </submittedName>
</protein>
<accession>A0AAD7DCT3</accession>
<feature type="signal peptide" evidence="2">
    <location>
        <begin position="1"/>
        <end position="43"/>
    </location>
</feature>
<feature type="region of interest" description="Disordered" evidence="1">
    <location>
        <begin position="125"/>
        <end position="169"/>
    </location>
</feature>
<sequence>MPCELPMFPNAGHYVSDADHNMNKHKFWFLVLAIGLFTLKSDADPLCAPDNIIIAYIKSQAQRLWDLNCHKRHSHEEDDDDGTAHVISDDDDRVPNVTGPSPLMPVKSEGRVAVERAASVPAKAKRGASAAVKPEPRSPRMLPLYRDNDSDGTSPAVKREGSTAVKRGASATVKTEPCLPRKLPLYCDDSDEGMPSRTLYTAVKREGSAAVKRGASAAVKTEPRLPRKLPLYRDDSDEGMPSRTLYDGASDDDICLEVQPATTPTATGSKHARCLGSHSSLCEPFFMLRAHYHPFEMCLVSCKELQNTCRVPLVKAPVFQVSQPLPPVSLPCSEAEFAERIVDVHSRLAAAKASLQAKELERAEIERQTVERVKILNERRKKQEEVSVLVSPSSLSLSPGSSSD</sequence>
<dbReference type="Proteomes" id="UP001221757">
    <property type="component" value="Unassembled WGS sequence"/>
</dbReference>
<proteinExistence type="predicted"/>
<organism evidence="3 4">
    <name type="scientific">Mycena rosella</name>
    <name type="common">Pink bonnet</name>
    <name type="synonym">Agaricus rosellus</name>
    <dbReference type="NCBI Taxonomy" id="1033263"/>
    <lineage>
        <taxon>Eukaryota</taxon>
        <taxon>Fungi</taxon>
        <taxon>Dikarya</taxon>
        <taxon>Basidiomycota</taxon>
        <taxon>Agaricomycotina</taxon>
        <taxon>Agaricomycetes</taxon>
        <taxon>Agaricomycetidae</taxon>
        <taxon>Agaricales</taxon>
        <taxon>Marasmiineae</taxon>
        <taxon>Mycenaceae</taxon>
        <taxon>Mycena</taxon>
    </lineage>
</organism>
<evidence type="ECO:0000313" key="4">
    <source>
        <dbReference type="Proteomes" id="UP001221757"/>
    </source>
</evidence>
<feature type="chain" id="PRO_5042075991" evidence="2">
    <location>
        <begin position="44"/>
        <end position="404"/>
    </location>
</feature>
<feature type="region of interest" description="Disordered" evidence="1">
    <location>
        <begin position="73"/>
        <end position="106"/>
    </location>
</feature>
<gene>
    <name evidence="3" type="ORF">B0H17DRAFT_1203049</name>
</gene>
<keyword evidence="2" id="KW-0732">Signal</keyword>
<evidence type="ECO:0000256" key="1">
    <source>
        <dbReference type="SAM" id="MobiDB-lite"/>
    </source>
</evidence>